<keyword evidence="13" id="KW-1185">Reference proteome</keyword>
<comment type="similarity">
    <text evidence="9">Belongs to the early nodulin-like (ENODL) family.</text>
</comment>
<dbReference type="PROSITE" id="PS51485">
    <property type="entry name" value="PHYTOCYANIN"/>
    <property type="match status" value="1"/>
</dbReference>
<evidence type="ECO:0000256" key="5">
    <source>
        <dbReference type="ARBA" id="ARBA00023136"/>
    </source>
</evidence>
<protein>
    <recommendedName>
        <fullName evidence="11">Phytocyanin domain-containing protein</fullName>
    </recommendedName>
</protein>
<name>A0AAV3REV9_LITER</name>
<keyword evidence="5" id="KW-0472">Membrane</keyword>
<evidence type="ECO:0000259" key="11">
    <source>
        <dbReference type="PROSITE" id="PS51485"/>
    </source>
</evidence>
<dbReference type="Proteomes" id="UP001454036">
    <property type="component" value="Unassembled WGS sequence"/>
</dbReference>
<dbReference type="SUPFAM" id="SSF49503">
    <property type="entry name" value="Cupredoxins"/>
    <property type="match status" value="1"/>
</dbReference>
<dbReference type="Gene3D" id="2.60.40.420">
    <property type="entry name" value="Cupredoxins - blue copper proteins"/>
    <property type="match status" value="1"/>
</dbReference>
<evidence type="ECO:0000256" key="2">
    <source>
        <dbReference type="ARBA" id="ARBA00022475"/>
    </source>
</evidence>
<sequence>MAASFTRAFVGTSMVVLLSLVSVSEARDHLIGGKTDSWQMPPSKSTDTFNRWSSKTRFLIGDSLVWKYDGSKDSVVQVNKKDYVNCNVTSPIAVHNDGNTVVELDHSGPYYFISGAQGHCEKGQKIIVVVLSEKHSRRFMGVSPAPTPYGNDENESPALAPTSNAHGLVKGGLVATFGFGVLSFVLMM</sequence>
<accession>A0AAV3REV9</accession>
<feature type="domain" description="Phytocyanin" evidence="11">
    <location>
        <begin position="27"/>
        <end position="132"/>
    </location>
</feature>
<evidence type="ECO:0000256" key="4">
    <source>
        <dbReference type="ARBA" id="ARBA00022729"/>
    </source>
</evidence>
<dbReference type="InterPro" id="IPR039391">
    <property type="entry name" value="Phytocyanin-like"/>
</dbReference>
<keyword evidence="6" id="KW-1015">Disulfide bond</keyword>
<dbReference type="PANTHER" id="PTHR33021">
    <property type="entry name" value="BLUE COPPER PROTEIN"/>
    <property type="match status" value="1"/>
</dbReference>
<dbReference type="Pfam" id="PF02298">
    <property type="entry name" value="Cu_bind_like"/>
    <property type="match status" value="1"/>
</dbReference>
<dbReference type="GO" id="GO:0098552">
    <property type="term" value="C:side of membrane"/>
    <property type="evidence" value="ECO:0007669"/>
    <property type="project" value="UniProtKB-KW"/>
</dbReference>
<evidence type="ECO:0000256" key="3">
    <source>
        <dbReference type="ARBA" id="ARBA00022622"/>
    </source>
</evidence>
<dbReference type="CDD" id="cd11019">
    <property type="entry name" value="OsENODL1_like"/>
    <property type="match status" value="1"/>
</dbReference>
<proteinExistence type="inferred from homology"/>
<evidence type="ECO:0000256" key="10">
    <source>
        <dbReference type="SAM" id="SignalP"/>
    </source>
</evidence>
<gene>
    <name evidence="12" type="ORF">LIER_27230</name>
</gene>
<dbReference type="PANTHER" id="PTHR33021:SF197">
    <property type="entry name" value="EARLY NODULIN-LIKE PROTEIN 13"/>
    <property type="match status" value="1"/>
</dbReference>
<keyword evidence="3" id="KW-0336">GPI-anchor</keyword>
<dbReference type="FunFam" id="2.60.40.420:FF:000010">
    <property type="entry name" value="Early nodulin-like protein 1"/>
    <property type="match status" value="1"/>
</dbReference>
<comment type="caution">
    <text evidence="12">The sequence shown here is derived from an EMBL/GenBank/DDBJ whole genome shotgun (WGS) entry which is preliminary data.</text>
</comment>
<comment type="subcellular location">
    <subcellularLocation>
        <location evidence="1">Cell membrane</location>
        <topology evidence="1">Lipid-anchor</topology>
        <topology evidence="1">GPI-anchor</topology>
    </subcellularLocation>
</comment>
<feature type="signal peptide" evidence="10">
    <location>
        <begin position="1"/>
        <end position="26"/>
    </location>
</feature>
<dbReference type="InterPro" id="IPR041846">
    <property type="entry name" value="ENL_dom"/>
</dbReference>
<keyword evidence="2" id="KW-1003">Cell membrane</keyword>
<dbReference type="GO" id="GO:0009055">
    <property type="term" value="F:electron transfer activity"/>
    <property type="evidence" value="ECO:0007669"/>
    <property type="project" value="InterPro"/>
</dbReference>
<dbReference type="InterPro" id="IPR003245">
    <property type="entry name" value="Phytocyanin_dom"/>
</dbReference>
<keyword evidence="8" id="KW-0449">Lipoprotein</keyword>
<evidence type="ECO:0000256" key="8">
    <source>
        <dbReference type="ARBA" id="ARBA00023288"/>
    </source>
</evidence>
<dbReference type="EMBL" id="BAABME010008708">
    <property type="protein sequence ID" value="GAA0173660.1"/>
    <property type="molecule type" value="Genomic_DNA"/>
</dbReference>
<evidence type="ECO:0000256" key="1">
    <source>
        <dbReference type="ARBA" id="ARBA00004609"/>
    </source>
</evidence>
<dbReference type="AlphaFoldDB" id="A0AAV3REV9"/>
<evidence type="ECO:0000256" key="7">
    <source>
        <dbReference type="ARBA" id="ARBA00023180"/>
    </source>
</evidence>
<evidence type="ECO:0000256" key="6">
    <source>
        <dbReference type="ARBA" id="ARBA00023157"/>
    </source>
</evidence>
<keyword evidence="4 10" id="KW-0732">Signal</keyword>
<evidence type="ECO:0000313" key="13">
    <source>
        <dbReference type="Proteomes" id="UP001454036"/>
    </source>
</evidence>
<evidence type="ECO:0000313" key="12">
    <source>
        <dbReference type="EMBL" id="GAA0173660.1"/>
    </source>
</evidence>
<dbReference type="InterPro" id="IPR008972">
    <property type="entry name" value="Cupredoxin"/>
</dbReference>
<keyword evidence="7" id="KW-0325">Glycoprotein</keyword>
<feature type="chain" id="PRO_5043864754" description="Phytocyanin domain-containing protein" evidence="10">
    <location>
        <begin position="27"/>
        <end position="188"/>
    </location>
</feature>
<evidence type="ECO:0000256" key="9">
    <source>
        <dbReference type="ARBA" id="ARBA00035011"/>
    </source>
</evidence>
<organism evidence="12 13">
    <name type="scientific">Lithospermum erythrorhizon</name>
    <name type="common">Purple gromwell</name>
    <name type="synonym">Lithospermum officinale var. erythrorhizon</name>
    <dbReference type="NCBI Taxonomy" id="34254"/>
    <lineage>
        <taxon>Eukaryota</taxon>
        <taxon>Viridiplantae</taxon>
        <taxon>Streptophyta</taxon>
        <taxon>Embryophyta</taxon>
        <taxon>Tracheophyta</taxon>
        <taxon>Spermatophyta</taxon>
        <taxon>Magnoliopsida</taxon>
        <taxon>eudicotyledons</taxon>
        <taxon>Gunneridae</taxon>
        <taxon>Pentapetalae</taxon>
        <taxon>asterids</taxon>
        <taxon>lamiids</taxon>
        <taxon>Boraginales</taxon>
        <taxon>Boraginaceae</taxon>
        <taxon>Boraginoideae</taxon>
        <taxon>Lithospermeae</taxon>
        <taxon>Lithospermum</taxon>
    </lineage>
</organism>
<dbReference type="GO" id="GO:0005886">
    <property type="term" value="C:plasma membrane"/>
    <property type="evidence" value="ECO:0007669"/>
    <property type="project" value="UniProtKB-SubCell"/>
</dbReference>
<reference evidence="12 13" key="1">
    <citation type="submission" date="2024-01" db="EMBL/GenBank/DDBJ databases">
        <title>The complete chloroplast genome sequence of Lithospermum erythrorhizon: insights into the phylogenetic relationship among Boraginaceae species and the maternal lineages of purple gromwells.</title>
        <authorList>
            <person name="Okada T."/>
            <person name="Watanabe K."/>
        </authorList>
    </citation>
    <scope>NUCLEOTIDE SEQUENCE [LARGE SCALE GENOMIC DNA]</scope>
</reference>